<dbReference type="Pfam" id="PF04977">
    <property type="entry name" value="DivIC"/>
    <property type="match status" value="1"/>
</dbReference>
<proteinExistence type="predicted"/>
<evidence type="ECO:0000313" key="3">
    <source>
        <dbReference type="Proteomes" id="UP000886858"/>
    </source>
</evidence>
<dbReference type="EMBL" id="DWYY01000085">
    <property type="protein sequence ID" value="HJA93058.1"/>
    <property type="molecule type" value="Genomic_DNA"/>
</dbReference>
<name>A0A9D2KZX7_9FIRM</name>
<reference evidence="2" key="2">
    <citation type="submission" date="2021-04" db="EMBL/GenBank/DDBJ databases">
        <authorList>
            <person name="Gilroy R."/>
        </authorList>
    </citation>
    <scope>NUCLEOTIDE SEQUENCE</scope>
    <source>
        <strain evidence="2">CHK179-7159</strain>
    </source>
</reference>
<organism evidence="2 3">
    <name type="scientific">Candidatus Eisenbergiella merdipullorum</name>
    <dbReference type="NCBI Taxonomy" id="2838553"/>
    <lineage>
        <taxon>Bacteria</taxon>
        <taxon>Bacillati</taxon>
        <taxon>Bacillota</taxon>
        <taxon>Clostridia</taxon>
        <taxon>Lachnospirales</taxon>
        <taxon>Lachnospiraceae</taxon>
        <taxon>Eisenbergiella</taxon>
    </lineage>
</organism>
<dbReference type="Proteomes" id="UP000886858">
    <property type="component" value="Unassembled WGS sequence"/>
</dbReference>
<accession>A0A9D2KZX7</accession>
<evidence type="ECO:0000256" key="1">
    <source>
        <dbReference type="SAM" id="Coils"/>
    </source>
</evidence>
<dbReference type="InterPro" id="IPR007060">
    <property type="entry name" value="FtsL/DivIC"/>
</dbReference>
<reference evidence="2" key="1">
    <citation type="journal article" date="2021" name="PeerJ">
        <title>Extensive microbial diversity within the chicken gut microbiome revealed by metagenomics and culture.</title>
        <authorList>
            <person name="Gilroy R."/>
            <person name="Ravi A."/>
            <person name="Getino M."/>
            <person name="Pursley I."/>
            <person name="Horton D.L."/>
            <person name="Alikhan N.F."/>
            <person name="Baker D."/>
            <person name="Gharbi K."/>
            <person name="Hall N."/>
            <person name="Watson M."/>
            <person name="Adriaenssens E.M."/>
            <person name="Foster-Nyarko E."/>
            <person name="Jarju S."/>
            <person name="Secka A."/>
            <person name="Antonio M."/>
            <person name="Oren A."/>
            <person name="Chaudhuri R.R."/>
            <person name="La Ragione R."/>
            <person name="Hildebrand F."/>
            <person name="Pallen M.J."/>
        </authorList>
    </citation>
    <scope>NUCLEOTIDE SEQUENCE</scope>
    <source>
        <strain evidence="2">CHK179-7159</strain>
    </source>
</reference>
<dbReference type="AlphaFoldDB" id="A0A9D2KZX7"/>
<keyword evidence="1" id="KW-0175">Coiled coil</keyword>
<protein>
    <submittedName>
        <fullName evidence="2">Septum formation initiator family protein</fullName>
    </submittedName>
</protein>
<gene>
    <name evidence="2" type="ORF">H9717_08080</name>
</gene>
<feature type="coiled-coil region" evidence="1">
    <location>
        <begin position="22"/>
        <end position="53"/>
    </location>
</feature>
<comment type="caution">
    <text evidence="2">The sequence shown here is derived from an EMBL/GenBank/DDBJ whole genome shotgun (WGS) entry which is preliminary data.</text>
</comment>
<evidence type="ECO:0000313" key="2">
    <source>
        <dbReference type="EMBL" id="HJA93058.1"/>
    </source>
</evidence>
<sequence length="85" mass="10078">MFLVTIVVLMLLVVVSINSVGLRRKQKAYQEKEQALQEQIDAEEERSEQIEEYRKYTQTKKYVEEVAKEKLGLVNKDEIIYKPEE</sequence>